<feature type="region of interest" description="Disordered" evidence="1">
    <location>
        <begin position="94"/>
        <end position="118"/>
    </location>
</feature>
<name>A0ABD6A7Y5_9EURY</name>
<dbReference type="EMBL" id="JBHTBF010000002">
    <property type="protein sequence ID" value="MFC7316683.1"/>
    <property type="molecule type" value="Genomic_DNA"/>
</dbReference>
<dbReference type="InterPro" id="IPR055927">
    <property type="entry name" value="DUF7504"/>
</dbReference>
<accession>A0ABD6A7Y5</accession>
<dbReference type="RefSeq" id="WP_276304054.1">
    <property type="nucleotide sequence ID" value="NZ_CP119992.1"/>
</dbReference>
<gene>
    <name evidence="2" type="ORF">ACFQPE_07715</name>
</gene>
<feature type="compositionally biased region" description="Polar residues" evidence="1">
    <location>
        <begin position="94"/>
        <end position="108"/>
    </location>
</feature>
<comment type="caution">
    <text evidence="2">The sequence shown here is derived from an EMBL/GenBank/DDBJ whole genome shotgun (WGS) entry which is preliminary data.</text>
</comment>
<dbReference type="AlphaFoldDB" id="A0ABD6A7Y5"/>
<evidence type="ECO:0000313" key="3">
    <source>
        <dbReference type="Proteomes" id="UP001596547"/>
    </source>
</evidence>
<proteinExistence type="predicted"/>
<dbReference type="Proteomes" id="UP001596547">
    <property type="component" value="Unassembled WGS sequence"/>
</dbReference>
<reference evidence="2 3" key="1">
    <citation type="journal article" date="2019" name="Int. J. Syst. Evol. Microbiol.">
        <title>The Global Catalogue of Microorganisms (GCM) 10K type strain sequencing project: providing services to taxonomists for standard genome sequencing and annotation.</title>
        <authorList>
            <consortium name="The Broad Institute Genomics Platform"/>
            <consortium name="The Broad Institute Genome Sequencing Center for Infectious Disease"/>
            <person name="Wu L."/>
            <person name="Ma J."/>
        </authorList>
    </citation>
    <scope>NUCLEOTIDE SEQUENCE [LARGE SCALE GENOMIC DNA]</scope>
    <source>
        <strain evidence="2 3">PSR21</strain>
    </source>
</reference>
<protein>
    <submittedName>
        <fullName evidence="2">Uncharacterized protein</fullName>
    </submittedName>
</protein>
<keyword evidence="3" id="KW-1185">Reference proteome</keyword>
<evidence type="ECO:0000313" key="2">
    <source>
        <dbReference type="EMBL" id="MFC7316683.1"/>
    </source>
</evidence>
<evidence type="ECO:0000256" key="1">
    <source>
        <dbReference type="SAM" id="MobiDB-lite"/>
    </source>
</evidence>
<sequence length="237" mass="25458">MDARAVRGDGEDEAARFAAELTDLKRRGCHLLVTGIVSDAVRARQTRNLMGSPRFPRCRLLALVDGDLSRARTYLPGNLDAQSPRVSVLDFSTTRASGGTVGETTSPWPSTPGGDASVPGDELSVLRMAIEREIVDGLPAAGPVPGRLRVGVLTLGALLDTYGVERIRSFVGALGRSVRAASGMGHCQLPLAPDAAETEALLPAFDARVDLRHRDGWPPEQRWYLTTSGETTEWMLL</sequence>
<organism evidence="2 3">
    <name type="scientific">Halomarina halobia</name>
    <dbReference type="NCBI Taxonomy" id="3033386"/>
    <lineage>
        <taxon>Archaea</taxon>
        <taxon>Methanobacteriati</taxon>
        <taxon>Methanobacteriota</taxon>
        <taxon>Stenosarchaea group</taxon>
        <taxon>Halobacteria</taxon>
        <taxon>Halobacteriales</taxon>
        <taxon>Natronomonadaceae</taxon>
        <taxon>Halomarina</taxon>
    </lineage>
</organism>
<dbReference type="Pfam" id="PF24336">
    <property type="entry name" value="DUF7504"/>
    <property type="match status" value="1"/>
</dbReference>
<dbReference type="GeneID" id="79316671"/>